<name>A0A9P6AII8_9AGAM</name>
<keyword evidence="3 7" id="KW-0812">Transmembrane</keyword>
<dbReference type="GO" id="GO:0022857">
    <property type="term" value="F:transmembrane transporter activity"/>
    <property type="evidence" value="ECO:0007669"/>
    <property type="project" value="UniProtKB-ARBA"/>
</dbReference>
<reference evidence="8" key="1">
    <citation type="journal article" date="2020" name="Nat. Commun.">
        <title>Large-scale genome sequencing of mycorrhizal fungi provides insights into the early evolution of symbiotic traits.</title>
        <authorList>
            <person name="Miyauchi S."/>
            <person name="Kiss E."/>
            <person name="Kuo A."/>
            <person name="Drula E."/>
            <person name="Kohler A."/>
            <person name="Sanchez-Garcia M."/>
            <person name="Morin E."/>
            <person name="Andreopoulos B."/>
            <person name="Barry K.W."/>
            <person name="Bonito G."/>
            <person name="Buee M."/>
            <person name="Carver A."/>
            <person name="Chen C."/>
            <person name="Cichocki N."/>
            <person name="Clum A."/>
            <person name="Culley D."/>
            <person name="Crous P.W."/>
            <person name="Fauchery L."/>
            <person name="Girlanda M."/>
            <person name="Hayes R.D."/>
            <person name="Keri Z."/>
            <person name="LaButti K."/>
            <person name="Lipzen A."/>
            <person name="Lombard V."/>
            <person name="Magnuson J."/>
            <person name="Maillard F."/>
            <person name="Murat C."/>
            <person name="Nolan M."/>
            <person name="Ohm R.A."/>
            <person name="Pangilinan J."/>
            <person name="Pereira M.F."/>
            <person name="Perotto S."/>
            <person name="Peter M."/>
            <person name="Pfister S."/>
            <person name="Riley R."/>
            <person name="Sitrit Y."/>
            <person name="Stielow J.B."/>
            <person name="Szollosi G."/>
            <person name="Zifcakova L."/>
            <person name="Stursova M."/>
            <person name="Spatafora J.W."/>
            <person name="Tedersoo L."/>
            <person name="Vaario L.M."/>
            <person name="Yamada A."/>
            <person name="Yan M."/>
            <person name="Wang P."/>
            <person name="Xu J."/>
            <person name="Bruns T."/>
            <person name="Baldrian P."/>
            <person name="Vilgalys R."/>
            <person name="Dunand C."/>
            <person name="Henrissat B."/>
            <person name="Grigoriev I.V."/>
            <person name="Hibbett D."/>
            <person name="Nagy L.G."/>
            <person name="Martin F.M."/>
        </authorList>
    </citation>
    <scope>NUCLEOTIDE SEQUENCE</scope>
    <source>
        <strain evidence="8">UP504</strain>
    </source>
</reference>
<evidence type="ECO:0000313" key="9">
    <source>
        <dbReference type="Proteomes" id="UP000886523"/>
    </source>
</evidence>
<keyword evidence="9" id="KW-1185">Reference proteome</keyword>
<evidence type="ECO:0000256" key="3">
    <source>
        <dbReference type="ARBA" id="ARBA00022692"/>
    </source>
</evidence>
<evidence type="ECO:0000256" key="1">
    <source>
        <dbReference type="ARBA" id="ARBA00004141"/>
    </source>
</evidence>
<dbReference type="OrthoDB" id="4476201at2759"/>
<accession>A0A9P6AII8</accession>
<feature type="transmembrane region" description="Helical" evidence="7">
    <location>
        <begin position="324"/>
        <end position="344"/>
    </location>
</feature>
<evidence type="ECO:0000256" key="2">
    <source>
        <dbReference type="ARBA" id="ARBA00022448"/>
    </source>
</evidence>
<dbReference type="AlphaFoldDB" id="A0A9P6AII8"/>
<evidence type="ECO:0000256" key="7">
    <source>
        <dbReference type="SAM" id="Phobius"/>
    </source>
</evidence>
<evidence type="ECO:0000256" key="5">
    <source>
        <dbReference type="ARBA" id="ARBA00023136"/>
    </source>
</evidence>
<comment type="caution">
    <text evidence="8">The sequence shown here is derived from an EMBL/GenBank/DDBJ whole genome shotgun (WGS) entry which is preliminary data.</text>
</comment>
<gene>
    <name evidence="8" type="ORF">BS47DRAFT_1400339</name>
</gene>
<proteinExistence type="predicted"/>
<evidence type="ECO:0000256" key="6">
    <source>
        <dbReference type="SAM" id="MobiDB-lite"/>
    </source>
</evidence>
<dbReference type="EMBL" id="MU129149">
    <property type="protein sequence ID" value="KAF9505501.1"/>
    <property type="molecule type" value="Genomic_DNA"/>
</dbReference>
<keyword evidence="5 7" id="KW-0472">Membrane</keyword>
<comment type="subcellular location">
    <subcellularLocation>
        <location evidence="1">Membrane</location>
        <topology evidence="1">Multi-pass membrane protein</topology>
    </subcellularLocation>
</comment>
<sequence>MSGTARLTRNHGPKPLARQKVVFLSLDEEILAKPGYKQEFKCVFSAFEVFGISFSIIRLFPAVASALIMPNGGPSAMVWGWFVASLSILCIAISMAELATANTNIWRVTFFPSLPFKNVPPWVVGYANTIRSVSGVASIDWGAALRTMAATIGQSFTPTNGQIKLSPCMLLSCFRTLCFAGTTVLARLARLQNDYVAFNIATNAATAIPWAIVGATGISGTDMNAIANDPIGQPSSSIPWLLAVSGQPFAFSRDGALPFSRYLYSMNSYTGTLVNTTCAVQLGLLAFAGPAATGAIFSVSVVGFTPLQSWLDPRLGPRTIFTLGLPAAIIAALFMSFISVALLFPSTPLTNASHELFDSCNGRRIAGFAPLVFLPQIRRCALVQGTRADHSHRRRRRRGPDLAEGEEGPFKAEVVD</sequence>
<keyword evidence="2" id="KW-0813">Transport</keyword>
<feature type="transmembrane region" description="Helical" evidence="7">
    <location>
        <begin position="76"/>
        <end position="99"/>
    </location>
</feature>
<feature type="region of interest" description="Disordered" evidence="6">
    <location>
        <begin position="388"/>
        <end position="416"/>
    </location>
</feature>
<evidence type="ECO:0000256" key="4">
    <source>
        <dbReference type="ARBA" id="ARBA00022989"/>
    </source>
</evidence>
<dbReference type="PANTHER" id="PTHR45649">
    <property type="entry name" value="AMINO-ACID PERMEASE BAT1"/>
    <property type="match status" value="1"/>
</dbReference>
<feature type="transmembrane region" description="Helical" evidence="7">
    <location>
        <begin position="42"/>
        <end position="64"/>
    </location>
</feature>
<dbReference type="Proteomes" id="UP000886523">
    <property type="component" value="Unassembled WGS sequence"/>
</dbReference>
<dbReference type="GO" id="GO:0016020">
    <property type="term" value="C:membrane"/>
    <property type="evidence" value="ECO:0007669"/>
    <property type="project" value="UniProtKB-SubCell"/>
</dbReference>
<protein>
    <submittedName>
        <fullName evidence="8">Uncharacterized protein</fullName>
    </submittedName>
</protein>
<organism evidence="8 9">
    <name type="scientific">Hydnum rufescens UP504</name>
    <dbReference type="NCBI Taxonomy" id="1448309"/>
    <lineage>
        <taxon>Eukaryota</taxon>
        <taxon>Fungi</taxon>
        <taxon>Dikarya</taxon>
        <taxon>Basidiomycota</taxon>
        <taxon>Agaricomycotina</taxon>
        <taxon>Agaricomycetes</taxon>
        <taxon>Cantharellales</taxon>
        <taxon>Hydnaceae</taxon>
        <taxon>Hydnum</taxon>
    </lineage>
</organism>
<feature type="transmembrane region" description="Helical" evidence="7">
    <location>
        <begin position="282"/>
        <end position="304"/>
    </location>
</feature>
<dbReference type="PANTHER" id="PTHR45649:SF6">
    <property type="entry name" value="GABA-SPECIFIC PERMEASE"/>
    <property type="match status" value="1"/>
</dbReference>
<keyword evidence="4 7" id="KW-1133">Transmembrane helix</keyword>
<evidence type="ECO:0000313" key="8">
    <source>
        <dbReference type="EMBL" id="KAF9505501.1"/>
    </source>
</evidence>